<evidence type="ECO:0000313" key="3">
    <source>
        <dbReference type="Proteomes" id="UP000712673"/>
    </source>
</evidence>
<organism evidence="2 3">
    <name type="scientific">Tectimicrobiota bacterium</name>
    <dbReference type="NCBI Taxonomy" id="2528274"/>
    <lineage>
        <taxon>Bacteria</taxon>
        <taxon>Pseudomonadati</taxon>
        <taxon>Nitrospinota/Tectimicrobiota group</taxon>
        <taxon>Candidatus Tectimicrobiota</taxon>
    </lineage>
</organism>
<evidence type="ECO:0000313" key="2">
    <source>
        <dbReference type="EMBL" id="MBM3226986.1"/>
    </source>
</evidence>
<reference evidence="2" key="1">
    <citation type="submission" date="2019-03" db="EMBL/GenBank/DDBJ databases">
        <title>Lake Tanganyika Metagenome-Assembled Genomes (MAGs).</title>
        <authorList>
            <person name="Tran P."/>
        </authorList>
    </citation>
    <scope>NUCLEOTIDE SEQUENCE</scope>
    <source>
        <strain evidence="2">K_DeepCast_65m_m2_066</strain>
    </source>
</reference>
<dbReference type="Pfam" id="PF07238">
    <property type="entry name" value="PilZ"/>
    <property type="match status" value="1"/>
</dbReference>
<dbReference type="Gene3D" id="2.40.10.220">
    <property type="entry name" value="predicted glycosyltransferase like domains"/>
    <property type="match status" value="1"/>
</dbReference>
<comment type="caution">
    <text evidence="2">The sequence shown here is derived from an EMBL/GenBank/DDBJ whole genome shotgun (WGS) entry which is preliminary data.</text>
</comment>
<dbReference type="Proteomes" id="UP000712673">
    <property type="component" value="Unassembled WGS sequence"/>
</dbReference>
<dbReference type="InterPro" id="IPR009875">
    <property type="entry name" value="PilZ_domain"/>
</dbReference>
<dbReference type="AlphaFoldDB" id="A0A937W4Z7"/>
<gene>
    <name evidence="2" type="ORF">FJZ47_24735</name>
</gene>
<protein>
    <recommendedName>
        <fullName evidence="1">PilZ domain-containing protein</fullName>
    </recommendedName>
</protein>
<dbReference type="SUPFAM" id="SSF141371">
    <property type="entry name" value="PilZ domain-like"/>
    <property type="match status" value="1"/>
</dbReference>
<evidence type="ECO:0000259" key="1">
    <source>
        <dbReference type="Pfam" id="PF07238"/>
    </source>
</evidence>
<dbReference type="EMBL" id="VGLS01001138">
    <property type="protein sequence ID" value="MBM3226986.1"/>
    <property type="molecule type" value="Genomic_DNA"/>
</dbReference>
<dbReference type="GO" id="GO:0035438">
    <property type="term" value="F:cyclic-di-GMP binding"/>
    <property type="evidence" value="ECO:0007669"/>
    <property type="project" value="InterPro"/>
</dbReference>
<name>A0A937W4Z7_UNCTE</name>
<sequence>MKTYAIYTNLTDTVTLACEECKRSKALRASDVKDIPQPLKLRCPCGASFGVHVTVRQFYRKKTALPGSYIKRDLQTGRIVEQGRLSVEDLSRTGMGLRTLCKHSVTVNDVLAVTFTLDAPQRTRIEKHVRVRRVEAWRIGAEFVDSEAYTDANRVLGFYLKPQ</sequence>
<accession>A0A937W4Z7</accession>
<feature type="domain" description="PilZ" evidence="1">
    <location>
        <begin position="56"/>
        <end position="146"/>
    </location>
</feature>
<proteinExistence type="predicted"/>